<accession>A0A418SJ25</accession>
<dbReference type="OrthoDB" id="7744610at2"/>
<keyword evidence="2" id="KW-1185">Reference proteome</keyword>
<protein>
    <submittedName>
        <fullName evidence="1">Uncharacterized protein</fullName>
    </submittedName>
</protein>
<evidence type="ECO:0000313" key="2">
    <source>
        <dbReference type="Proteomes" id="UP000283786"/>
    </source>
</evidence>
<dbReference type="EMBL" id="CP060436">
    <property type="protein sequence ID" value="QPM91986.1"/>
    <property type="molecule type" value="Genomic_DNA"/>
</dbReference>
<dbReference type="Proteomes" id="UP000283786">
    <property type="component" value="Chromosome"/>
</dbReference>
<evidence type="ECO:0000313" key="1">
    <source>
        <dbReference type="EMBL" id="QPM91986.1"/>
    </source>
</evidence>
<proteinExistence type="predicted"/>
<dbReference type="KEGG" id="palw:PSAL_032490"/>
<sequence>MSSKFLCACTLALTFSLSPGTMLAETVYPVLASCYRGPWEDVIWDKANPEFMETLMQNGITPDAAEEIGERVCRDPALVGKPDLIIDRTRELMRLASGA</sequence>
<reference evidence="1 2" key="1">
    <citation type="submission" date="2020-08" db="EMBL/GenBank/DDBJ databases">
        <title>Genome sequence of Rhodobacteraceae bacterium Lw-13e.</title>
        <authorList>
            <person name="Poehlein A."/>
            <person name="Wolter L."/>
            <person name="Daniel R."/>
            <person name="Brinkhoff T."/>
        </authorList>
    </citation>
    <scope>NUCLEOTIDE SEQUENCE [LARGE SCALE GENOMIC DNA]</scope>
    <source>
        <strain evidence="1 2">Lw-13e</strain>
    </source>
</reference>
<gene>
    <name evidence="1" type="ORF">PSAL_032490</name>
</gene>
<dbReference type="AlphaFoldDB" id="A0A418SJ25"/>
<name>A0A418SJ25_9RHOB</name>
<organism evidence="1 2">
    <name type="scientific">Pseudooceanicola algae</name>
    <dbReference type="NCBI Taxonomy" id="1537215"/>
    <lineage>
        <taxon>Bacteria</taxon>
        <taxon>Pseudomonadati</taxon>
        <taxon>Pseudomonadota</taxon>
        <taxon>Alphaproteobacteria</taxon>
        <taxon>Rhodobacterales</taxon>
        <taxon>Paracoccaceae</taxon>
        <taxon>Pseudooceanicola</taxon>
    </lineage>
</organism>
<dbReference type="RefSeq" id="WP_119838405.1">
    <property type="nucleotide sequence ID" value="NZ_CP060436.1"/>
</dbReference>